<dbReference type="NCBIfam" id="TIGR01076">
    <property type="entry name" value="sortase_fam"/>
    <property type="match status" value="1"/>
</dbReference>
<feature type="active site" description="Proton donor/acceptor" evidence="4">
    <location>
        <position position="191"/>
    </location>
</feature>
<evidence type="ECO:0000256" key="1">
    <source>
        <dbReference type="ARBA" id="ARBA00022670"/>
    </source>
</evidence>
<keyword evidence="1" id="KW-0645">Protease</keyword>
<dbReference type="GO" id="GO:0008234">
    <property type="term" value="F:cysteine-type peptidase activity"/>
    <property type="evidence" value="ECO:0007669"/>
    <property type="project" value="UniProtKB-KW"/>
</dbReference>
<feature type="compositionally biased region" description="Low complexity" evidence="5">
    <location>
        <begin position="97"/>
        <end position="117"/>
    </location>
</feature>
<dbReference type="AlphaFoldDB" id="A0A6N7X1R4"/>
<dbReference type="InterPro" id="IPR023365">
    <property type="entry name" value="Sortase_dom-sf"/>
</dbReference>
<dbReference type="Proteomes" id="UP000440713">
    <property type="component" value="Unassembled WGS sequence"/>
</dbReference>
<evidence type="ECO:0000256" key="2">
    <source>
        <dbReference type="ARBA" id="ARBA00022801"/>
    </source>
</evidence>
<dbReference type="InterPro" id="IPR042007">
    <property type="entry name" value="Sortase_A"/>
</dbReference>
<sequence>MDKKSNKKLDGRKKASIALLILAIVFFSINPIKTHLLSTNLKENDSDKIKIITESAKLKKQAKVKNVSSTTKPTSGNSAPASNSNQETSTENKATVGSASNENNSSNTGGEKNSSNEPINFESVQSLNLDMVRDAKGNVDYSSAIGAISIPNIDLLLPIFKGLDNHYLTYGAGTLKANQNMGQGNYTLAAHNYPDYPKILFSPLPKIKSNDRIYITDFGKIYEYKTEYIKLIEATDTFVINDTPNKTELTLITCNNDGSKRYLVKASYIGQSSFTDNTNETKSLFQLN</sequence>
<dbReference type="SUPFAM" id="SSF63817">
    <property type="entry name" value="Sortase"/>
    <property type="match status" value="1"/>
</dbReference>
<dbReference type="CDD" id="cd06165">
    <property type="entry name" value="Sortase_A"/>
    <property type="match status" value="1"/>
</dbReference>
<feature type="region of interest" description="Disordered" evidence="5">
    <location>
        <begin position="62"/>
        <end position="118"/>
    </location>
</feature>
<dbReference type="GO" id="GO:0006508">
    <property type="term" value="P:proteolysis"/>
    <property type="evidence" value="ECO:0007669"/>
    <property type="project" value="UniProtKB-KW"/>
</dbReference>
<dbReference type="Gene3D" id="2.40.260.10">
    <property type="entry name" value="Sortase"/>
    <property type="match status" value="1"/>
</dbReference>
<dbReference type="InterPro" id="IPR005754">
    <property type="entry name" value="Sortase"/>
</dbReference>
<feature type="active site" description="Acyl-thioester intermediate" evidence="4">
    <location>
        <position position="254"/>
    </location>
</feature>
<dbReference type="EMBL" id="VUNE01000001">
    <property type="protein sequence ID" value="MST62041.1"/>
    <property type="molecule type" value="Genomic_DNA"/>
</dbReference>
<keyword evidence="7" id="KW-1185">Reference proteome</keyword>
<dbReference type="RefSeq" id="WP_154537400.1">
    <property type="nucleotide sequence ID" value="NZ_JAQYHJ010000024.1"/>
</dbReference>
<feature type="compositionally biased region" description="Polar residues" evidence="5">
    <location>
        <begin position="66"/>
        <end position="95"/>
    </location>
</feature>
<gene>
    <name evidence="6" type="ORF">FYJ71_03505</name>
</gene>
<dbReference type="Pfam" id="PF04203">
    <property type="entry name" value="Sortase"/>
    <property type="match status" value="1"/>
</dbReference>
<evidence type="ECO:0000256" key="5">
    <source>
        <dbReference type="SAM" id="MobiDB-lite"/>
    </source>
</evidence>
<evidence type="ECO:0000313" key="6">
    <source>
        <dbReference type="EMBL" id="MST62041.1"/>
    </source>
</evidence>
<comment type="caution">
    <text evidence="6">The sequence shown here is derived from an EMBL/GenBank/DDBJ whole genome shotgun (WGS) entry which is preliminary data.</text>
</comment>
<organism evidence="6 7">
    <name type="scientific">Peptostreptococcus porci</name>
    <dbReference type="NCBI Taxonomy" id="2652282"/>
    <lineage>
        <taxon>Bacteria</taxon>
        <taxon>Bacillati</taxon>
        <taxon>Bacillota</taxon>
        <taxon>Clostridia</taxon>
        <taxon>Peptostreptococcales</taxon>
        <taxon>Peptostreptococcaceae</taxon>
        <taxon>Peptostreptococcus</taxon>
    </lineage>
</organism>
<evidence type="ECO:0000256" key="4">
    <source>
        <dbReference type="PIRSR" id="PIRSR605754-1"/>
    </source>
</evidence>
<proteinExistence type="predicted"/>
<accession>A0A6N7X1R4</accession>
<keyword evidence="2" id="KW-0378">Hydrolase</keyword>
<name>A0A6N7X1R4_9FIRM</name>
<protein>
    <submittedName>
        <fullName evidence="6">Class A sortase</fullName>
    </submittedName>
</protein>
<evidence type="ECO:0000256" key="3">
    <source>
        <dbReference type="ARBA" id="ARBA00022807"/>
    </source>
</evidence>
<keyword evidence="3" id="KW-0788">Thiol protease</keyword>
<reference evidence="6 7" key="1">
    <citation type="submission" date="2019-08" db="EMBL/GenBank/DDBJ databases">
        <title>In-depth cultivation of the pig gut microbiome towards novel bacterial diversity and tailored functional studies.</title>
        <authorList>
            <person name="Wylensek D."/>
            <person name="Hitch T.C.A."/>
            <person name="Clavel T."/>
        </authorList>
    </citation>
    <scope>NUCLEOTIDE SEQUENCE [LARGE SCALE GENOMIC DNA]</scope>
    <source>
        <strain evidence="6 7">WCA-SAB-591-4A-A</strain>
    </source>
</reference>
<evidence type="ECO:0000313" key="7">
    <source>
        <dbReference type="Proteomes" id="UP000440713"/>
    </source>
</evidence>